<dbReference type="PANTHER" id="PTHR43031:SF18">
    <property type="entry name" value="RHODANESE-RELATED SULFURTRANSFERASES"/>
    <property type="match status" value="1"/>
</dbReference>
<keyword evidence="3" id="KW-1185">Reference proteome</keyword>
<dbReference type="PANTHER" id="PTHR43031">
    <property type="entry name" value="FAD-DEPENDENT OXIDOREDUCTASE"/>
    <property type="match status" value="1"/>
</dbReference>
<gene>
    <name evidence="2" type="ORF">H8N03_02445</name>
</gene>
<evidence type="ECO:0000313" key="3">
    <source>
        <dbReference type="Proteomes" id="UP000608513"/>
    </source>
</evidence>
<protein>
    <submittedName>
        <fullName evidence="2">Rhodanese-like domain-containing protein</fullName>
    </submittedName>
</protein>
<dbReference type="InterPro" id="IPR001763">
    <property type="entry name" value="Rhodanese-like_dom"/>
</dbReference>
<dbReference type="Gene3D" id="3.40.250.10">
    <property type="entry name" value="Rhodanese-like domain"/>
    <property type="match status" value="1"/>
</dbReference>
<dbReference type="SUPFAM" id="SSF52821">
    <property type="entry name" value="Rhodanese/Cell cycle control phosphatase"/>
    <property type="match status" value="1"/>
</dbReference>
<sequence>MPFLMHNWALVLIAVVSGTLLLAPGVMAGARSGLTPGNAVQLINRDKAVVVDVGESDEFAAGHIVGARNIPVADFEKRLPEVVKNKAVPLILVCASGARAQRCLATAKSLGYEKAVAIAGGMRAWKEANLPVEKN</sequence>
<evidence type="ECO:0000259" key="1">
    <source>
        <dbReference type="PROSITE" id="PS50206"/>
    </source>
</evidence>
<dbReference type="CDD" id="cd00158">
    <property type="entry name" value="RHOD"/>
    <property type="match status" value="1"/>
</dbReference>
<dbReference type="Pfam" id="PF00581">
    <property type="entry name" value="Rhodanese"/>
    <property type="match status" value="1"/>
</dbReference>
<organism evidence="2 3">
    <name type="scientific">Ramlibacter cellulosilyticus</name>
    <dbReference type="NCBI Taxonomy" id="2764187"/>
    <lineage>
        <taxon>Bacteria</taxon>
        <taxon>Pseudomonadati</taxon>
        <taxon>Pseudomonadota</taxon>
        <taxon>Betaproteobacteria</taxon>
        <taxon>Burkholderiales</taxon>
        <taxon>Comamonadaceae</taxon>
        <taxon>Ramlibacter</taxon>
    </lineage>
</organism>
<dbReference type="RefSeq" id="WP_187075189.1">
    <property type="nucleotide sequence ID" value="NZ_JACORT010000001.1"/>
</dbReference>
<dbReference type="SMART" id="SM00450">
    <property type="entry name" value="RHOD"/>
    <property type="match status" value="1"/>
</dbReference>
<feature type="domain" description="Rhodanese" evidence="1">
    <location>
        <begin position="44"/>
        <end position="134"/>
    </location>
</feature>
<dbReference type="EMBL" id="JACORT010000001">
    <property type="protein sequence ID" value="MBC5781785.1"/>
    <property type="molecule type" value="Genomic_DNA"/>
</dbReference>
<dbReference type="PROSITE" id="PS50206">
    <property type="entry name" value="RHODANESE_3"/>
    <property type="match status" value="1"/>
</dbReference>
<dbReference type="AlphaFoldDB" id="A0A923MMJ1"/>
<name>A0A923MMJ1_9BURK</name>
<reference evidence="2" key="1">
    <citation type="submission" date="2020-08" db="EMBL/GenBank/DDBJ databases">
        <title>Ramlibacter sp. USB13 16S ribosomal RNA gene genome sequencing and assembly.</title>
        <authorList>
            <person name="Kang M."/>
        </authorList>
    </citation>
    <scope>NUCLEOTIDE SEQUENCE</scope>
    <source>
        <strain evidence="2">USB13</strain>
    </source>
</reference>
<dbReference type="Proteomes" id="UP000608513">
    <property type="component" value="Unassembled WGS sequence"/>
</dbReference>
<dbReference type="InterPro" id="IPR036873">
    <property type="entry name" value="Rhodanese-like_dom_sf"/>
</dbReference>
<accession>A0A923MMJ1</accession>
<comment type="caution">
    <text evidence="2">The sequence shown here is derived from an EMBL/GenBank/DDBJ whole genome shotgun (WGS) entry which is preliminary data.</text>
</comment>
<evidence type="ECO:0000313" key="2">
    <source>
        <dbReference type="EMBL" id="MBC5781785.1"/>
    </source>
</evidence>
<dbReference type="InterPro" id="IPR050229">
    <property type="entry name" value="GlpE_sulfurtransferase"/>
</dbReference>
<proteinExistence type="predicted"/>